<dbReference type="Proteomes" id="UP001299546">
    <property type="component" value="Unassembled WGS sequence"/>
</dbReference>
<dbReference type="EMBL" id="JAJCIS010000006">
    <property type="protein sequence ID" value="MCB7387821.1"/>
    <property type="molecule type" value="Genomic_DNA"/>
</dbReference>
<dbReference type="RefSeq" id="WP_066734779.1">
    <property type="nucleotide sequence ID" value="NZ_JAJCIQ010000007.1"/>
</dbReference>
<comment type="caution">
    <text evidence="3">The sequence shown here is derived from an EMBL/GenBank/DDBJ whole genome shotgun (WGS) entry which is preliminary data.</text>
</comment>
<dbReference type="InterPro" id="IPR018476">
    <property type="entry name" value="GlyceroP-diester-Pdiesterase_M"/>
</dbReference>
<dbReference type="Pfam" id="PF10110">
    <property type="entry name" value="GPDPase_memb"/>
    <property type="match status" value="1"/>
</dbReference>
<keyword evidence="1" id="KW-1133">Transmembrane helix</keyword>
<dbReference type="PANTHER" id="PTHR46211:SF8">
    <property type="entry name" value="PHOSPHODIESTERASE"/>
    <property type="match status" value="1"/>
</dbReference>
<feature type="transmembrane region" description="Helical" evidence="1">
    <location>
        <begin position="220"/>
        <end position="246"/>
    </location>
</feature>
<feature type="transmembrane region" description="Helical" evidence="1">
    <location>
        <begin position="167"/>
        <end position="193"/>
    </location>
</feature>
<organism evidence="3 4">
    <name type="scientific">Bariatricus massiliensis</name>
    <dbReference type="NCBI Taxonomy" id="1745713"/>
    <lineage>
        <taxon>Bacteria</taxon>
        <taxon>Bacillati</taxon>
        <taxon>Bacillota</taxon>
        <taxon>Clostridia</taxon>
        <taxon>Lachnospirales</taxon>
        <taxon>Lachnospiraceae</taxon>
        <taxon>Bariatricus</taxon>
    </lineage>
</organism>
<keyword evidence="1" id="KW-0472">Membrane</keyword>
<evidence type="ECO:0000259" key="2">
    <source>
        <dbReference type="PROSITE" id="PS51704"/>
    </source>
</evidence>
<dbReference type="InterPro" id="IPR030395">
    <property type="entry name" value="GP_PDE_dom"/>
</dbReference>
<gene>
    <name evidence="3" type="ORF">LIZ65_11025</name>
</gene>
<name>A0ABS8DHF4_9FIRM</name>
<evidence type="ECO:0000313" key="3">
    <source>
        <dbReference type="EMBL" id="MCB7387821.1"/>
    </source>
</evidence>
<accession>A0ABS8DHF4</accession>
<feature type="transmembrane region" description="Helical" evidence="1">
    <location>
        <begin position="312"/>
        <end position="329"/>
    </location>
</feature>
<feature type="transmembrane region" description="Helical" evidence="1">
    <location>
        <begin position="66"/>
        <end position="93"/>
    </location>
</feature>
<evidence type="ECO:0000313" key="4">
    <source>
        <dbReference type="Proteomes" id="UP001299546"/>
    </source>
</evidence>
<reference evidence="3 4" key="1">
    <citation type="submission" date="2021-10" db="EMBL/GenBank/DDBJ databases">
        <title>Collection of gut derived symbiotic bacterial strains cultured from healthy donors.</title>
        <authorList>
            <person name="Lin H."/>
            <person name="Littmann E."/>
            <person name="Kohout C."/>
            <person name="Pamer E.G."/>
        </authorList>
    </citation>
    <scope>NUCLEOTIDE SEQUENCE [LARGE SCALE GENOMIC DNA]</scope>
    <source>
        <strain evidence="3 4">DFI.1.165</strain>
    </source>
</reference>
<feature type="transmembrane region" description="Helical" evidence="1">
    <location>
        <begin position="266"/>
        <end position="291"/>
    </location>
</feature>
<evidence type="ECO:0000256" key="1">
    <source>
        <dbReference type="SAM" id="Phobius"/>
    </source>
</evidence>
<dbReference type="SUPFAM" id="SSF51695">
    <property type="entry name" value="PLC-like phosphodiesterases"/>
    <property type="match status" value="1"/>
</dbReference>
<feature type="domain" description="GP-PDE" evidence="2">
    <location>
        <begin position="346"/>
        <end position="577"/>
    </location>
</feature>
<dbReference type="PROSITE" id="PS51704">
    <property type="entry name" value="GP_PDE"/>
    <property type="match status" value="1"/>
</dbReference>
<dbReference type="InterPro" id="IPR017946">
    <property type="entry name" value="PLC-like_Pdiesterase_TIM-brl"/>
</dbReference>
<proteinExistence type="predicted"/>
<feature type="transmembrane region" description="Helical" evidence="1">
    <location>
        <begin position="125"/>
        <end position="147"/>
    </location>
</feature>
<sequence>MKRLVKCSLDILLKNWPTLLLFNLLYKVFCYSGIYGIISDLLSLILKVIRVPYLTSENLYLVLINPAAAVLFTGMILVVTFTVFFETVALYVYCEAGWQRRRLSIVTLLKDTLRQCRKLFYIKNILLFVGFILTTILTALPFTPYILQWLRIPEFVMDFIKQKPILFFAFIIIAAIANIIYFLFLFFLPLTLFQDEPIKKAWQGGMRLLKKRKTATVGRLLAAFAIFGAAVAAILGVAVIGLVIFTKFLKSPAEAVSSFVTYFTRAVPVVVLVISIIGVVWFFSILTTLLHQYREDIRPERNVCKRGGRFHILKRIVTLVAAVVILTMFTETELGGSFIYQTYTRPKIVAHRGGTIFAPENTMAALDKAIDVKADMVEIDVQQLKDGTLILLHDDNFKRITGHNKKVWEVEYSEVQGYDAGSWFGPEFAGEPVAKLEDVLQRAKDRIQVMIELKLTGHEDNLVPEVMKLIQKYDMTDQCNIGSLNLDILKEVKDIQPKMETVYITPLIFSGQYDINFVDAFSVETTSITREMVSIMHLQGKKAYGWTANSEETINKNLQCQVNGIVTDNPELVQYYTMQTWDSLVLNGILEMFFDTGSTIK</sequence>
<dbReference type="Gene3D" id="3.20.20.190">
    <property type="entry name" value="Phosphatidylinositol (PI) phosphodiesterase"/>
    <property type="match status" value="1"/>
</dbReference>
<dbReference type="Pfam" id="PF03009">
    <property type="entry name" value="GDPD"/>
    <property type="match status" value="1"/>
</dbReference>
<protein>
    <submittedName>
        <fullName evidence="3">Glycerophosphoryl diester phosphodiesterase membrane domain-containing protein</fullName>
    </submittedName>
</protein>
<keyword evidence="1" id="KW-0812">Transmembrane</keyword>
<feature type="transmembrane region" description="Helical" evidence="1">
    <location>
        <begin position="20"/>
        <end position="46"/>
    </location>
</feature>
<keyword evidence="4" id="KW-1185">Reference proteome</keyword>
<dbReference type="PANTHER" id="PTHR46211">
    <property type="entry name" value="GLYCEROPHOSPHORYL DIESTER PHOSPHODIESTERASE"/>
    <property type="match status" value="1"/>
</dbReference>